<gene>
    <name evidence="2" type="ORF">O181_078157</name>
</gene>
<keyword evidence="3" id="KW-1185">Reference proteome</keyword>
<feature type="region of interest" description="Disordered" evidence="1">
    <location>
        <begin position="140"/>
        <end position="187"/>
    </location>
</feature>
<name>A0A9Q3FJW6_9BASI</name>
<dbReference type="OrthoDB" id="2506837at2759"/>
<feature type="compositionally biased region" description="Acidic residues" evidence="1">
    <location>
        <begin position="171"/>
        <end position="181"/>
    </location>
</feature>
<dbReference type="EMBL" id="AVOT02043017">
    <property type="protein sequence ID" value="MBW0538442.1"/>
    <property type="molecule type" value="Genomic_DNA"/>
</dbReference>
<dbReference type="Proteomes" id="UP000765509">
    <property type="component" value="Unassembled WGS sequence"/>
</dbReference>
<comment type="caution">
    <text evidence="2">The sequence shown here is derived from an EMBL/GenBank/DDBJ whole genome shotgun (WGS) entry which is preliminary data.</text>
</comment>
<evidence type="ECO:0000256" key="1">
    <source>
        <dbReference type="SAM" id="MobiDB-lite"/>
    </source>
</evidence>
<evidence type="ECO:0000313" key="3">
    <source>
        <dbReference type="Proteomes" id="UP000765509"/>
    </source>
</evidence>
<feature type="region of interest" description="Disordered" evidence="1">
    <location>
        <begin position="23"/>
        <end position="48"/>
    </location>
</feature>
<reference evidence="2" key="1">
    <citation type="submission" date="2021-03" db="EMBL/GenBank/DDBJ databases">
        <title>Draft genome sequence of rust myrtle Austropuccinia psidii MF-1, a brazilian biotype.</title>
        <authorList>
            <person name="Quecine M.C."/>
            <person name="Pachon D.M.R."/>
            <person name="Bonatelli M.L."/>
            <person name="Correr F.H."/>
            <person name="Franceschini L.M."/>
            <person name="Leite T.F."/>
            <person name="Margarido G.R.A."/>
            <person name="Almeida C.A."/>
            <person name="Ferrarezi J.A."/>
            <person name="Labate C.A."/>
        </authorList>
    </citation>
    <scope>NUCLEOTIDE SEQUENCE</scope>
    <source>
        <strain evidence="2">MF-1</strain>
    </source>
</reference>
<feature type="compositionally biased region" description="Basic and acidic residues" evidence="1">
    <location>
        <begin position="156"/>
        <end position="170"/>
    </location>
</feature>
<proteinExistence type="predicted"/>
<evidence type="ECO:0000313" key="2">
    <source>
        <dbReference type="EMBL" id="MBW0538442.1"/>
    </source>
</evidence>
<accession>A0A9Q3FJW6</accession>
<feature type="compositionally biased region" description="Acidic residues" evidence="1">
    <location>
        <begin position="140"/>
        <end position="155"/>
    </location>
</feature>
<organism evidence="2 3">
    <name type="scientific">Austropuccinia psidii MF-1</name>
    <dbReference type="NCBI Taxonomy" id="1389203"/>
    <lineage>
        <taxon>Eukaryota</taxon>
        <taxon>Fungi</taxon>
        <taxon>Dikarya</taxon>
        <taxon>Basidiomycota</taxon>
        <taxon>Pucciniomycotina</taxon>
        <taxon>Pucciniomycetes</taxon>
        <taxon>Pucciniales</taxon>
        <taxon>Sphaerophragmiaceae</taxon>
        <taxon>Austropuccinia</taxon>
    </lineage>
</organism>
<sequence>MECRSENANVFLRRVDEGILKAEEANGKRSQRREHHLPAPGEGSISKKVPNQLPIDFYNPDWFNNLMAGQKSQFADVHQVAFFPDVSKCLLGKQNPNWRLSDKRFTQKYWDQIIEPYHISHMIENDDELDVDSNTNNESYELEDIAAEGFEDNKDEESKQGNTHMEKPNDSSEDIEMEDCEDKNKPQ</sequence>
<protein>
    <submittedName>
        <fullName evidence="2">Uncharacterized protein</fullName>
    </submittedName>
</protein>
<dbReference type="AlphaFoldDB" id="A0A9Q3FJW6"/>